<sequence length="258" mass="29321">MERTQNIVICKNFCIYFAVVVIILVLGRDLTCTCKPQGFDCTSHVVLPFVIVFLFVLWTDRTFQRVCRHLCSSESGGRNRVHVSGFLGSSIRRIVQAAFISLLWVVFVFLEGSWFVCCMNDQSQQQAHLACKSEGSLTYDELIILAELKNSSRIIGTFLLFCIIGIPALLSSFGWRKPSSGDRKNLYHQLILEQEENVLKEILRQSARERLAAEMQDKIRGDQWEQCFDVAEELIKASTAPTVSERAQGARQQVKDPH</sequence>
<gene>
    <name evidence="2" type="ORF">Q5P01_007186</name>
</gene>
<protein>
    <submittedName>
        <fullName evidence="2">Uncharacterized protein</fullName>
    </submittedName>
</protein>
<keyword evidence="1" id="KW-0812">Transmembrane</keyword>
<name>A0AA88N3H2_CHASR</name>
<dbReference type="Proteomes" id="UP001187415">
    <property type="component" value="Unassembled WGS sequence"/>
</dbReference>
<reference evidence="2" key="1">
    <citation type="submission" date="2023-07" db="EMBL/GenBank/DDBJ databases">
        <title>Chromosome-level Genome Assembly of Striped Snakehead (Channa striata).</title>
        <authorList>
            <person name="Liu H."/>
        </authorList>
    </citation>
    <scope>NUCLEOTIDE SEQUENCE</scope>
    <source>
        <strain evidence="2">Gz</strain>
        <tissue evidence="2">Muscle</tissue>
    </source>
</reference>
<keyword evidence="1" id="KW-1133">Transmembrane helix</keyword>
<keyword evidence="1" id="KW-0472">Membrane</keyword>
<comment type="caution">
    <text evidence="2">The sequence shown here is derived from an EMBL/GenBank/DDBJ whole genome shotgun (WGS) entry which is preliminary data.</text>
</comment>
<dbReference type="EMBL" id="JAUPFM010000005">
    <property type="protein sequence ID" value="KAK2850910.1"/>
    <property type="molecule type" value="Genomic_DNA"/>
</dbReference>
<feature type="transmembrane region" description="Helical" evidence="1">
    <location>
        <begin position="42"/>
        <end position="59"/>
    </location>
</feature>
<feature type="transmembrane region" description="Helical" evidence="1">
    <location>
        <begin position="94"/>
        <end position="116"/>
    </location>
</feature>
<keyword evidence="3" id="KW-1185">Reference proteome</keyword>
<evidence type="ECO:0000313" key="3">
    <source>
        <dbReference type="Proteomes" id="UP001187415"/>
    </source>
</evidence>
<feature type="transmembrane region" description="Helical" evidence="1">
    <location>
        <begin position="12"/>
        <end position="30"/>
    </location>
</feature>
<evidence type="ECO:0000256" key="1">
    <source>
        <dbReference type="SAM" id="Phobius"/>
    </source>
</evidence>
<accession>A0AA88N3H2</accession>
<feature type="transmembrane region" description="Helical" evidence="1">
    <location>
        <begin position="154"/>
        <end position="175"/>
    </location>
</feature>
<organism evidence="2 3">
    <name type="scientific">Channa striata</name>
    <name type="common">Snakehead murrel</name>
    <name type="synonym">Ophicephalus striatus</name>
    <dbReference type="NCBI Taxonomy" id="64152"/>
    <lineage>
        <taxon>Eukaryota</taxon>
        <taxon>Metazoa</taxon>
        <taxon>Chordata</taxon>
        <taxon>Craniata</taxon>
        <taxon>Vertebrata</taxon>
        <taxon>Euteleostomi</taxon>
        <taxon>Actinopterygii</taxon>
        <taxon>Neopterygii</taxon>
        <taxon>Teleostei</taxon>
        <taxon>Neoteleostei</taxon>
        <taxon>Acanthomorphata</taxon>
        <taxon>Anabantaria</taxon>
        <taxon>Anabantiformes</taxon>
        <taxon>Channoidei</taxon>
        <taxon>Channidae</taxon>
        <taxon>Channa</taxon>
    </lineage>
</organism>
<evidence type="ECO:0000313" key="2">
    <source>
        <dbReference type="EMBL" id="KAK2850910.1"/>
    </source>
</evidence>
<dbReference type="AlphaFoldDB" id="A0AA88N3H2"/>
<proteinExistence type="predicted"/>